<feature type="region of interest" description="Disordered" evidence="1">
    <location>
        <begin position="18"/>
        <end position="82"/>
    </location>
</feature>
<evidence type="ECO:0000313" key="3">
    <source>
        <dbReference type="Proteomes" id="UP001220022"/>
    </source>
</evidence>
<accession>A0ABT5YWH8</accession>
<feature type="compositionally biased region" description="Basic and acidic residues" evidence="1">
    <location>
        <begin position="34"/>
        <end position="55"/>
    </location>
</feature>
<dbReference type="Proteomes" id="UP001220022">
    <property type="component" value="Unassembled WGS sequence"/>
</dbReference>
<proteinExistence type="predicted"/>
<gene>
    <name evidence="2" type="ORF">P2L57_09515</name>
</gene>
<dbReference type="EMBL" id="JARHTQ010000005">
    <property type="protein sequence ID" value="MDF2255952.1"/>
    <property type="molecule type" value="Genomic_DNA"/>
</dbReference>
<keyword evidence="3" id="KW-1185">Reference proteome</keyword>
<name>A0ABT5YWH8_9ACTN</name>
<evidence type="ECO:0000313" key="2">
    <source>
        <dbReference type="EMBL" id="MDF2255952.1"/>
    </source>
</evidence>
<comment type="caution">
    <text evidence="2">The sequence shown here is derived from an EMBL/GenBank/DDBJ whole genome shotgun (WGS) entry which is preliminary data.</text>
</comment>
<dbReference type="RefSeq" id="WP_275811405.1">
    <property type="nucleotide sequence ID" value="NZ_BAAANM010000018.1"/>
</dbReference>
<sequence>MTEQKTLFVPCRWIAPHARPTTSSRPYPATTYRNEGRCRRQRLPHEGRQDRREVPHPASSQSPRCAKNLEVPLPADDGPGRAWKNTAVPHEGVEQAFVVEQASPCDTQTAASFEDRAGGLGGAEAASPLIEFAWV</sequence>
<reference evidence="2 3" key="1">
    <citation type="submission" date="2023-03" db="EMBL/GenBank/DDBJ databases">
        <title>Draft genome sequence of type strain Streptomyces ferralitis JCM 14344.</title>
        <authorList>
            <person name="Klaysubun C."/>
            <person name="Duangmal K."/>
        </authorList>
    </citation>
    <scope>NUCLEOTIDE SEQUENCE [LARGE SCALE GENOMIC DNA]</scope>
    <source>
        <strain evidence="2 3">JCM 14344</strain>
    </source>
</reference>
<protein>
    <submittedName>
        <fullName evidence="2">Uncharacterized protein</fullName>
    </submittedName>
</protein>
<organism evidence="2 3">
    <name type="scientific">Streptantibioticus ferralitis</name>
    <dbReference type="NCBI Taxonomy" id="236510"/>
    <lineage>
        <taxon>Bacteria</taxon>
        <taxon>Bacillati</taxon>
        <taxon>Actinomycetota</taxon>
        <taxon>Actinomycetes</taxon>
        <taxon>Kitasatosporales</taxon>
        <taxon>Streptomycetaceae</taxon>
        <taxon>Streptantibioticus</taxon>
    </lineage>
</organism>
<evidence type="ECO:0000256" key="1">
    <source>
        <dbReference type="SAM" id="MobiDB-lite"/>
    </source>
</evidence>